<dbReference type="GO" id="GO:0004560">
    <property type="term" value="F:alpha-L-fucosidase activity"/>
    <property type="evidence" value="ECO:0007669"/>
    <property type="project" value="TreeGrafter"/>
</dbReference>
<feature type="signal peptide" evidence="1">
    <location>
        <begin position="1"/>
        <end position="19"/>
    </location>
</feature>
<organism evidence="4 5">
    <name type="scientific">Draconibacterium aestuarii</name>
    <dbReference type="NCBI Taxonomy" id="2998507"/>
    <lineage>
        <taxon>Bacteria</taxon>
        <taxon>Pseudomonadati</taxon>
        <taxon>Bacteroidota</taxon>
        <taxon>Bacteroidia</taxon>
        <taxon>Marinilabiliales</taxon>
        <taxon>Prolixibacteraceae</taxon>
        <taxon>Draconibacterium</taxon>
    </lineage>
</organism>
<dbReference type="Gene3D" id="2.60.40.1180">
    <property type="entry name" value="Golgi alpha-mannosidase II"/>
    <property type="match status" value="1"/>
</dbReference>
<protein>
    <submittedName>
        <fullName evidence="4">Glycoside hydrolase N-terminal domain-containing protein</fullName>
    </submittedName>
</protein>
<evidence type="ECO:0000313" key="4">
    <source>
        <dbReference type="EMBL" id="MCY1719350.1"/>
    </source>
</evidence>
<feature type="chain" id="PRO_5040957448" evidence="1">
    <location>
        <begin position="20"/>
        <end position="825"/>
    </location>
</feature>
<dbReference type="PANTHER" id="PTHR31084">
    <property type="entry name" value="ALPHA-L-FUCOSIDASE 2"/>
    <property type="match status" value="1"/>
</dbReference>
<dbReference type="Pfam" id="PF22124">
    <property type="entry name" value="Glyco_hydro_95_cat"/>
    <property type="match status" value="1"/>
</dbReference>
<keyword evidence="4" id="KW-0378">Hydrolase</keyword>
<gene>
    <name evidence="4" type="ORF">OU798_03300</name>
</gene>
<proteinExistence type="predicted"/>
<sequence>MKTLTFLLAIMLFCITCFAQQNDNIFSSFERAKLHPLTFDKPAIDFFEGALLGNGAMGAVVTTRPDGIMIYFGHNNVWDIRLAEDNKEALGTFEYVFNKVKAIPDTLRLLTDDPWYSKYSKMAAENYRKPYPRPFPCGSVLLGFDRRNAEMLGHKLDISNGLCEVYLLTNEKEKITLQIFTDMLQDKLWMQLVDKNGKLCESIFDRVKVMPDPSTPKEFPQYTTQEDLEKGLIAFRQVMPYQEPEDYNLEKGHHNDKAFSLTVQFNSSLEKTNRIDWNGNLQEMALMEGSFVNKNNFIGCILLTEGLNSKVPKMSAVDNLPSQSALKKSFENGTKIWKEYWNKSGVSLSDSFLERTWYHNLYFFNCAVKKGVSTPGLFANWSFNDIGTAWHGDYHMNYNTQQPFWLPFSTNHLEKNLSYVELIEFLMDVSQKWAKEYYNLPGAYFPHSAYPVDMTMNPYPVPHWGWEIFETPWAVQGLWWHYLYSKDIDFLRDRAYFPIKAAVEFLVAYMKRPEARGEQWKDNNYHVFPAIPPELYALRPGFKYNYDCTMDLTLTKFIFKAFRNATTDLGIQDEEKDLLADIEDILNNFPDYPTAITPDNKEVLVSVPEEHSQVVYNVPNALATVFPGEDYGLHSDQETMNLLKNTFSNRQNEGGNDIVFYNLQAARIGLLDLERFKRQINYSLMPNGTASDRVMQVHGRYRDQTNYGFMDRMGVWFENFALPVVINECLMQSYNGTIRLFPNWPLDKDAEFHNLRAVGAFLVSASLKDSKVSEIEIFSEAGSTLKLVLPWENCTMKNSKGKTILKSKLVKISTQKGETLKFEAK</sequence>
<dbReference type="EMBL" id="JAPOHD010000007">
    <property type="protein sequence ID" value="MCY1719350.1"/>
    <property type="molecule type" value="Genomic_DNA"/>
</dbReference>
<evidence type="ECO:0000259" key="2">
    <source>
        <dbReference type="Pfam" id="PF14498"/>
    </source>
</evidence>
<comment type="caution">
    <text evidence="4">The sequence shown here is derived from an EMBL/GenBank/DDBJ whole genome shotgun (WGS) entry which is preliminary data.</text>
</comment>
<dbReference type="Gene3D" id="2.70.98.50">
    <property type="entry name" value="putative glycoside hydrolase family protein from bacillus halodurans"/>
    <property type="match status" value="1"/>
</dbReference>
<dbReference type="RefSeq" id="WP_343331688.1">
    <property type="nucleotide sequence ID" value="NZ_JAPOHD010000007.1"/>
</dbReference>
<dbReference type="InterPro" id="IPR027414">
    <property type="entry name" value="GH95_N_dom"/>
</dbReference>
<dbReference type="InterPro" id="IPR054363">
    <property type="entry name" value="GH95_cat"/>
</dbReference>
<dbReference type="SUPFAM" id="SSF48208">
    <property type="entry name" value="Six-hairpin glycosidases"/>
    <property type="match status" value="1"/>
</dbReference>
<dbReference type="Proteomes" id="UP001145087">
    <property type="component" value="Unassembled WGS sequence"/>
</dbReference>
<feature type="domain" description="Glycosyl hydrolase family 95 catalytic" evidence="3">
    <location>
        <begin position="361"/>
        <end position="667"/>
    </location>
</feature>
<dbReference type="Pfam" id="PF14498">
    <property type="entry name" value="Glyco_hyd_65N_2"/>
    <property type="match status" value="1"/>
</dbReference>
<dbReference type="InterPro" id="IPR008928">
    <property type="entry name" value="6-hairpin_glycosidase_sf"/>
</dbReference>
<dbReference type="InterPro" id="IPR013780">
    <property type="entry name" value="Glyco_hydro_b"/>
</dbReference>
<evidence type="ECO:0000313" key="5">
    <source>
        <dbReference type="Proteomes" id="UP001145087"/>
    </source>
</evidence>
<keyword evidence="1" id="KW-0732">Signal</keyword>
<dbReference type="Gene3D" id="1.50.10.10">
    <property type="match status" value="1"/>
</dbReference>
<keyword evidence="5" id="KW-1185">Reference proteome</keyword>
<evidence type="ECO:0000259" key="3">
    <source>
        <dbReference type="Pfam" id="PF22124"/>
    </source>
</evidence>
<dbReference type="AlphaFoldDB" id="A0A9X3F2K5"/>
<dbReference type="GO" id="GO:0005975">
    <property type="term" value="P:carbohydrate metabolic process"/>
    <property type="evidence" value="ECO:0007669"/>
    <property type="project" value="InterPro"/>
</dbReference>
<dbReference type="InterPro" id="IPR012341">
    <property type="entry name" value="6hp_glycosidase-like_sf"/>
</dbReference>
<feature type="domain" description="Glycosyl hydrolase family 95 N-terminal" evidence="2">
    <location>
        <begin position="37"/>
        <end position="191"/>
    </location>
</feature>
<evidence type="ECO:0000256" key="1">
    <source>
        <dbReference type="SAM" id="SignalP"/>
    </source>
</evidence>
<dbReference type="PANTHER" id="PTHR31084:SF19">
    <property type="entry name" value="GLYCOSYL HYDROLASE FAMILY 95 N-TERMINAL DOMAIN-CONTAINING PROTEIN"/>
    <property type="match status" value="1"/>
</dbReference>
<accession>A0A9X3F2K5</accession>
<name>A0A9X3F2K5_9BACT</name>
<reference evidence="4" key="1">
    <citation type="submission" date="2022-11" db="EMBL/GenBank/DDBJ databases">
        <title>Marilongibacter aestuarii gen. nov., sp. nov., isolated from tidal flat sediment.</title>
        <authorList>
            <person name="Jiayan W."/>
        </authorList>
    </citation>
    <scope>NUCLEOTIDE SEQUENCE</scope>
    <source>
        <strain evidence="4">Z1-6</strain>
    </source>
</reference>